<proteinExistence type="predicted"/>
<dbReference type="Proteomes" id="UP001172386">
    <property type="component" value="Unassembled WGS sequence"/>
</dbReference>
<comment type="caution">
    <text evidence="1">The sequence shown here is derived from an EMBL/GenBank/DDBJ whole genome shotgun (WGS) entry which is preliminary data.</text>
</comment>
<accession>A0ACC2ZXU2</accession>
<gene>
    <name evidence="1" type="ORF">H2198_008207</name>
</gene>
<sequence length="1149" mass="125399">MSLNGLDNDAVTQAHQTTLVEAGGWFLLKYANRDTVELLDKGTGGVSEARSAVERYEEKSPLYGLVQYRRKKVVLKYVPEGTSRLLQVRLAVQFQSILDAIVPHDTVFSFTAPDELTESTLGLCTMKLQHAASTTSSSSSLRQRRLNEIAEDAEESTTTEVAAAAPVMHTTITLESRRSEDTSTLPASALRAKALLAKRKQEDAREEQGSGKTNSVEHSSEKEGRTWLVPNTDNGPVSPLTDTFGPTLDKAVSPDSEGTQPKSSIAISRPSFDFPIPDSALDSDDDIRRPIPKEYPPAHYSNHLSAAETSNISRWTDDVVASTKKQKRAPRPHVDTQVRPKTSGTTDDVASSRRVANLPTTVRVSNRMSSQPSRPGSQQSTRSVPTRFVPSASLPPPVPSSTFPLVSAPRQKSRPSLSQASSTANDSSSVTPEKMRLMKALQMRKRNQLLAQRSASAVSSTPVPFTSIDSSRSGTSDSPTAQSVSISSFSANPEAVSTGQELGSINESETTSPTSVVTASDNHSTKPSSLFETSGRRRSQTSVSSDTNSLTTPKADSENKRQQSPESETPSAKEDRTDVVLAASLPQVVSSPIDIERSNVESLLPSVLSDGQEEAFGQREHENRGRTLIGGDLPNESNKSLSPLPQTKKRYHFEGSIRIPPSTQGSDVSDDDESFMEELQHATVHEAKPISVNRTPITPVLQKTPTKEFQPTQIRTTTPRSASAGSQSSTPDRRRAASRAGSTRSISTALPQWPPPPTEPVPALPKQKQTLGSSISKRIKVLEGLSQRDNNPSVGSAKDATPRGSGISTILKRTSFLTSLSNVNAVPEKTSPRTASSPLRADFENEETQSGLRPLVQRQGTSTEVYSPAHKGESVTVTARIVRDPPKSAHGTSDTTRNMHRSPLIVEHETSDGTNARPMLPRETTTQSTESIMTSPGSERRRFSFSSYRSAAQKPSPTEPKSHRLSFSSHQKKASKAPSETSSVAEDKRTSRTNRMLKRLSGLGKSRNPKELMSSPTRDIPQPKTIQEQAEVDSDVRHVVDIGEVNVQFPETLLWKRRFLRVDDQGYLIFAPPTNDHSTRGRSRKIHLDEFARPSLPDMEREEMAWSIVLDLKDGRCVQCACESREAQRSTLKLLTDAHGAYHQLYPSS</sequence>
<dbReference type="EMBL" id="JAPDRQ010000194">
    <property type="protein sequence ID" value="KAJ9652532.1"/>
    <property type="molecule type" value="Genomic_DNA"/>
</dbReference>
<name>A0ACC2ZXU2_9EURO</name>
<evidence type="ECO:0000313" key="2">
    <source>
        <dbReference type="Proteomes" id="UP001172386"/>
    </source>
</evidence>
<organism evidence="1 2">
    <name type="scientific">Neophaeococcomyces mojaviensis</name>
    <dbReference type="NCBI Taxonomy" id="3383035"/>
    <lineage>
        <taxon>Eukaryota</taxon>
        <taxon>Fungi</taxon>
        <taxon>Dikarya</taxon>
        <taxon>Ascomycota</taxon>
        <taxon>Pezizomycotina</taxon>
        <taxon>Eurotiomycetes</taxon>
        <taxon>Chaetothyriomycetidae</taxon>
        <taxon>Chaetothyriales</taxon>
        <taxon>Chaetothyriales incertae sedis</taxon>
        <taxon>Neophaeococcomyces</taxon>
    </lineage>
</organism>
<keyword evidence="2" id="KW-1185">Reference proteome</keyword>
<evidence type="ECO:0000313" key="1">
    <source>
        <dbReference type="EMBL" id="KAJ9652532.1"/>
    </source>
</evidence>
<reference evidence="1" key="1">
    <citation type="submission" date="2022-10" db="EMBL/GenBank/DDBJ databases">
        <title>Culturing micro-colonial fungi from biological soil crusts in the Mojave desert and describing Neophaeococcomyces mojavensis, and introducing the new genera and species Taxawa tesnikishii.</title>
        <authorList>
            <person name="Kurbessoian T."/>
            <person name="Stajich J.E."/>
        </authorList>
    </citation>
    <scope>NUCLEOTIDE SEQUENCE</scope>
    <source>
        <strain evidence="1">JES_112</strain>
    </source>
</reference>
<protein>
    <submittedName>
        <fullName evidence="1">Uncharacterized protein</fullName>
    </submittedName>
</protein>